<evidence type="ECO:0000313" key="3">
    <source>
        <dbReference type="Proteomes" id="UP000008363"/>
    </source>
</evidence>
<accession>K6WAB3</accession>
<dbReference type="GO" id="GO:0003677">
    <property type="term" value="F:DNA binding"/>
    <property type="evidence" value="ECO:0007669"/>
    <property type="project" value="InterPro"/>
</dbReference>
<dbReference type="Proteomes" id="UP000008363">
    <property type="component" value="Unassembled WGS sequence"/>
</dbReference>
<dbReference type="EMBL" id="BAHC01000052">
    <property type="protein sequence ID" value="GAB89142.1"/>
    <property type="molecule type" value="Genomic_DNA"/>
</dbReference>
<evidence type="ECO:0000313" key="2">
    <source>
        <dbReference type="EMBL" id="GAB89142.1"/>
    </source>
</evidence>
<dbReference type="Gene3D" id="3.30.1310.10">
    <property type="entry name" value="Nucleoid-associated protein YbaB-like domain"/>
    <property type="match status" value="1"/>
</dbReference>
<proteinExistence type="predicted"/>
<dbReference type="STRING" id="1108045.GORHZ_052_00100"/>
<dbReference type="SUPFAM" id="SSF82607">
    <property type="entry name" value="YbaB-like"/>
    <property type="match status" value="1"/>
</dbReference>
<dbReference type="InterPro" id="IPR036894">
    <property type="entry name" value="YbaB-like_sf"/>
</dbReference>
<protein>
    <submittedName>
        <fullName evidence="2">Uncharacterized protein</fullName>
    </submittedName>
</protein>
<organism evidence="2 3">
    <name type="scientific">Gordonia rhizosphera NBRC 16068</name>
    <dbReference type="NCBI Taxonomy" id="1108045"/>
    <lineage>
        <taxon>Bacteria</taxon>
        <taxon>Bacillati</taxon>
        <taxon>Actinomycetota</taxon>
        <taxon>Actinomycetes</taxon>
        <taxon>Mycobacteriales</taxon>
        <taxon>Gordoniaceae</taxon>
        <taxon>Gordonia</taxon>
    </lineage>
</organism>
<dbReference type="Pfam" id="PF02575">
    <property type="entry name" value="YbaB_DNA_bd"/>
    <property type="match status" value="1"/>
</dbReference>
<dbReference type="InterPro" id="IPR004401">
    <property type="entry name" value="YbaB/EbfC"/>
</dbReference>
<dbReference type="OrthoDB" id="4549950at2"/>
<dbReference type="AlphaFoldDB" id="K6WAB3"/>
<reference evidence="2 3" key="1">
    <citation type="submission" date="2012-08" db="EMBL/GenBank/DDBJ databases">
        <title>Whole genome shotgun sequence of Gordonia rhizosphera NBRC 16068.</title>
        <authorList>
            <person name="Takarada H."/>
            <person name="Isaki S."/>
            <person name="Hosoyama A."/>
            <person name="Tsuchikane K."/>
            <person name="Katsumata H."/>
            <person name="Baba S."/>
            <person name="Ohji S."/>
            <person name="Yamazaki S."/>
            <person name="Fujita N."/>
        </authorList>
    </citation>
    <scope>NUCLEOTIDE SEQUENCE [LARGE SCALE GENOMIC DNA]</scope>
    <source>
        <strain evidence="2 3">NBRC 16068</strain>
    </source>
</reference>
<comment type="caution">
    <text evidence="2">The sequence shown here is derived from an EMBL/GenBank/DDBJ whole genome shotgun (WGS) entry which is preliminary data.</text>
</comment>
<gene>
    <name evidence="2" type="ORF">GORHZ_052_00100</name>
</gene>
<sequence>MEFPCNADDVDTLMGDLNKLIGDITVAQQKALTLTATATGLDGRITVSVNARGIITEVLVDDDTLTQVTSHTLGTVITEAAQKAAAEVDQKMTEVWAPINAHQNALPSAKDHHLRGARHLPSIRARKHTAGRSCLSERKRPLAHLFSGRGPGNCGASRGITGRHPTGGAS</sequence>
<feature type="region of interest" description="Disordered" evidence="1">
    <location>
        <begin position="146"/>
        <end position="170"/>
    </location>
</feature>
<evidence type="ECO:0000256" key="1">
    <source>
        <dbReference type="SAM" id="MobiDB-lite"/>
    </source>
</evidence>
<keyword evidence="3" id="KW-1185">Reference proteome</keyword>
<dbReference type="RefSeq" id="WP_006331055.1">
    <property type="nucleotide sequence ID" value="NZ_BAHC01000052.1"/>
</dbReference>
<name>K6WAB3_9ACTN</name>